<evidence type="ECO:0000313" key="2">
    <source>
        <dbReference type="EMBL" id="PZR13274.1"/>
    </source>
</evidence>
<name>A0A2W5VBG6_9BACT</name>
<organism evidence="2 3">
    <name type="scientific">Archangium gephyra</name>
    <dbReference type="NCBI Taxonomy" id="48"/>
    <lineage>
        <taxon>Bacteria</taxon>
        <taxon>Pseudomonadati</taxon>
        <taxon>Myxococcota</taxon>
        <taxon>Myxococcia</taxon>
        <taxon>Myxococcales</taxon>
        <taxon>Cystobacterineae</taxon>
        <taxon>Archangiaceae</taxon>
        <taxon>Archangium</taxon>
    </lineage>
</organism>
<keyword evidence="1" id="KW-0732">Signal</keyword>
<dbReference type="AlphaFoldDB" id="A0A2W5VBG6"/>
<evidence type="ECO:0000256" key="1">
    <source>
        <dbReference type="SAM" id="SignalP"/>
    </source>
</evidence>
<proteinExistence type="predicted"/>
<sequence length="542" mass="59576">MTYSRLVLAAVTLASGLAAAQISASCDLPRSVDKYQLLRRLSLDLRGKAPTYEEYAALESAVGVPDATIRDWLASDDFKLVMRRYHETLFWPNVTNVQLNNTNSQLQMLDTPAAYSISSTGKRRQFRGASDVDTAALGKQCGDFEQTQFNAGGKFVPATAGIRTSVVNGVTVKQEGWRMVAPYWAPGTTVKVCAFDAMETESVTVNGTVIPCNTPEGDARVECGCGPGLRYCYGPTAQVRTVVQQAMREQLGQMVDRVSTGGRPYTELITARNAPTNGVLMFWKKYLAPHLSYTRIVAEPDQNEAMPRATFTDASWSVEDRGSNLHAGVLTTPVFLLRFQTNRGRANRARIDFECESFVPPTTLETPAANGCSDSSDDLTKRCTCRYCHRQLEPMAAHFGQFAEAGTTLMSNTTDYPRTRASCVGSTSAFCRRFFVTDEDAPNPGALLPYQFADAQHADITAALASGPKGRANEIINNGTFARCTTKRLYANLMKRDLRVLGTDAEEAQTLQTLADGFKTNGYKLPWLVEQIVSLPAYRRIR</sequence>
<dbReference type="EMBL" id="QFQP01000010">
    <property type="protein sequence ID" value="PZR13274.1"/>
    <property type="molecule type" value="Genomic_DNA"/>
</dbReference>
<evidence type="ECO:0008006" key="4">
    <source>
        <dbReference type="Google" id="ProtNLM"/>
    </source>
</evidence>
<protein>
    <recommendedName>
        <fullName evidence="4">DUF1585 domain-containing protein</fullName>
    </recommendedName>
</protein>
<evidence type="ECO:0000313" key="3">
    <source>
        <dbReference type="Proteomes" id="UP000249061"/>
    </source>
</evidence>
<gene>
    <name evidence="2" type="ORF">DI536_13385</name>
</gene>
<feature type="signal peptide" evidence="1">
    <location>
        <begin position="1"/>
        <end position="20"/>
    </location>
</feature>
<dbReference type="PROSITE" id="PS51257">
    <property type="entry name" value="PROKAR_LIPOPROTEIN"/>
    <property type="match status" value="1"/>
</dbReference>
<dbReference type="Proteomes" id="UP000249061">
    <property type="component" value="Unassembled WGS sequence"/>
</dbReference>
<feature type="chain" id="PRO_5016105537" description="DUF1585 domain-containing protein" evidence="1">
    <location>
        <begin position="21"/>
        <end position="542"/>
    </location>
</feature>
<accession>A0A2W5VBG6</accession>
<comment type="caution">
    <text evidence="2">The sequence shown here is derived from an EMBL/GenBank/DDBJ whole genome shotgun (WGS) entry which is preliminary data.</text>
</comment>
<reference evidence="2 3" key="1">
    <citation type="submission" date="2017-08" db="EMBL/GenBank/DDBJ databases">
        <title>Infants hospitalized years apart are colonized by the same room-sourced microbial strains.</title>
        <authorList>
            <person name="Brooks B."/>
            <person name="Olm M.R."/>
            <person name="Firek B.A."/>
            <person name="Baker R."/>
            <person name="Thomas B.C."/>
            <person name="Morowitz M.J."/>
            <person name="Banfield J.F."/>
        </authorList>
    </citation>
    <scope>NUCLEOTIDE SEQUENCE [LARGE SCALE GENOMIC DNA]</scope>
    <source>
        <strain evidence="2">S2_003_000_R2_14</strain>
    </source>
</reference>